<dbReference type="AlphaFoldDB" id="A0A1H8LXK9"/>
<name>A0A1H8LXK9_9EURY</name>
<proteinExistence type="predicted"/>
<dbReference type="OrthoDB" id="372652at2157"/>
<keyword evidence="2" id="KW-1185">Reference proteome</keyword>
<accession>A0A1H8LXK9</accession>
<dbReference type="InterPro" id="IPR016181">
    <property type="entry name" value="Acyl_CoA_acyltransferase"/>
</dbReference>
<dbReference type="RefSeq" id="WP_092659690.1">
    <property type="nucleotide sequence ID" value="NZ_FOCX01000008.1"/>
</dbReference>
<evidence type="ECO:0008006" key="3">
    <source>
        <dbReference type="Google" id="ProtNLM"/>
    </source>
</evidence>
<dbReference type="SUPFAM" id="SSF55729">
    <property type="entry name" value="Acyl-CoA N-acyltransferases (Nat)"/>
    <property type="match status" value="1"/>
</dbReference>
<protein>
    <recommendedName>
        <fullName evidence="3">N-acetyltransferase domain-containing protein</fullName>
    </recommendedName>
</protein>
<dbReference type="Gene3D" id="3.40.630.30">
    <property type="match status" value="1"/>
</dbReference>
<sequence>MTDQTQTSTHGPAVEQIVELSDAELLKGMWTADDLRRQVDLADRHLWVAIADGDDVVYRELETQDDAEIGREVLGFTLTCVHTYEELDAELQVPVGELFDREDCPVGMFKSLVVKPSARDRRIGTELGLRAIGETFVEDDRVDEAIAVAWVREHNSANLALVETYGELVAEYDEYYGEGRDCPECPGENYCGCTFRIYRAPF</sequence>
<dbReference type="Proteomes" id="UP000198775">
    <property type="component" value="Unassembled WGS sequence"/>
</dbReference>
<evidence type="ECO:0000313" key="1">
    <source>
        <dbReference type="EMBL" id="SEO09835.1"/>
    </source>
</evidence>
<organism evidence="1 2">
    <name type="scientific">Halorientalis persicus</name>
    <dbReference type="NCBI Taxonomy" id="1367881"/>
    <lineage>
        <taxon>Archaea</taxon>
        <taxon>Methanobacteriati</taxon>
        <taxon>Methanobacteriota</taxon>
        <taxon>Stenosarchaea group</taxon>
        <taxon>Halobacteria</taxon>
        <taxon>Halobacteriales</taxon>
        <taxon>Haloarculaceae</taxon>
        <taxon>Halorientalis</taxon>
    </lineage>
</organism>
<evidence type="ECO:0000313" key="2">
    <source>
        <dbReference type="Proteomes" id="UP000198775"/>
    </source>
</evidence>
<dbReference type="EMBL" id="FOCX01000008">
    <property type="protein sequence ID" value="SEO09835.1"/>
    <property type="molecule type" value="Genomic_DNA"/>
</dbReference>
<gene>
    <name evidence="1" type="ORF">SAMN05216388_100848</name>
</gene>
<reference evidence="2" key="1">
    <citation type="submission" date="2016-10" db="EMBL/GenBank/DDBJ databases">
        <authorList>
            <person name="Varghese N."/>
            <person name="Submissions S."/>
        </authorList>
    </citation>
    <scope>NUCLEOTIDE SEQUENCE [LARGE SCALE GENOMIC DNA]</scope>
    <source>
        <strain evidence="2">IBRC-M 10043</strain>
    </source>
</reference>